<gene>
    <name evidence="1" type="ORF">C462_09923</name>
</gene>
<evidence type="ECO:0000313" key="1">
    <source>
        <dbReference type="EMBL" id="EMA70847.1"/>
    </source>
</evidence>
<evidence type="ECO:0000313" key="2">
    <source>
        <dbReference type="Proteomes" id="UP000011528"/>
    </source>
</evidence>
<dbReference type="Proteomes" id="UP000011528">
    <property type="component" value="Unassembled WGS sequence"/>
</dbReference>
<comment type="caution">
    <text evidence="1">The sequence shown here is derived from an EMBL/GenBank/DDBJ whole genome shotgun (WGS) entry which is preliminary data.</text>
</comment>
<dbReference type="EMBL" id="AOJJ01000064">
    <property type="protein sequence ID" value="EMA70847.1"/>
    <property type="molecule type" value="Genomic_DNA"/>
</dbReference>
<accession>M0PLD9</accession>
<dbReference type="AlphaFoldDB" id="M0PLD9"/>
<sequence>MRIGQYRTTDEQTPWPGVATDDGVVDLAEAGAAAGVHVPDRTSDLLADWEWRRKADLAVEHAAETGVGVRDPAALERAAPVDDPQKVVCVALLKMRYGSGIIVFW</sequence>
<dbReference type="PATRIC" id="fig|1230455.3.peg.1907"/>
<protein>
    <submittedName>
        <fullName evidence="1">5-carboxymethyl-2-hydroxymuconate delta-isomerase</fullName>
    </submittedName>
</protein>
<reference evidence="1 2" key="1">
    <citation type="journal article" date="2014" name="PLoS Genet.">
        <title>Phylogenetically driven sequencing of extremely halophilic archaea reveals strategies for static and dynamic osmo-response.</title>
        <authorList>
            <person name="Becker E.A."/>
            <person name="Seitzer P.M."/>
            <person name="Tritt A."/>
            <person name="Larsen D."/>
            <person name="Krusor M."/>
            <person name="Yao A.I."/>
            <person name="Wu D."/>
            <person name="Madern D."/>
            <person name="Eisen J.A."/>
            <person name="Darling A.E."/>
            <person name="Facciotti M.T."/>
        </authorList>
    </citation>
    <scope>NUCLEOTIDE SEQUENCE [LARGE SCALE GENOMIC DNA]</scope>
    <source>
        <strain evidence="1 2">JCM 13916</strain>
    </source>
</reference>
<dbReference type="GO" id="GO:0016853">
    <property type="term" value="F:isomerase activity"/>
    <property type="evidence" value="ECO:0007669"/>
    <property type="project" value="UniProtKB-KW"/>
</dbReference>
<proteinExistence type="predicted"/>
<dbReference type="STRING" id="1230455.C462_09923"/>
<keyword evidence="1" id="KW-0413">Isomerase</keyword>
<name>M0PLD9_9EURY</name>
<organism evidence="1 2">
    <name type="scientific">Halorubrum distributum JCM 13916</name>
    <dbReference type="NCBI Taxonomy" id="1230455"/>
    <lineage>
        <taxon>Archaea</taxon>
        <taxon>Methanobacteriati</taxon>
        <taxon>Methanobacteriota</taxon>
        <taxon>Stenosarchaea group</taxon>
        <taxon>Halobacteria</taxon>
        <taxon>Halobacteriales</taxon>
        <taxon>Haloferacaceae</taxon>
        <taxon>Halorubrum</taxon>
        <taxon>Halorubrum distributum group</taxon>
    </lineage>
</organism>